<evidence type="ECO:0000256" key="7">
    <source>
        <dbReference type="SAM" id="Phobius"/>
    </source>
</evidence>
<dbReference type="GO" id="GO:0022857">
    <property type="term" value="F:transmembrane transporter activity"/>
    <property type="evidence" value="ECO:0007669"/>
    <property type="project" value="TreeGrafter"/>
</dbReference>
<dbReference type="PANTHER" id="PTHR30572">
    <property type="entry name" value="MEMBRANE COMPONENT OF TRANSPORTER-RELATED"/>
    <property type="match status" value="1"/>
</dbReference>
<comment type="similarity">
    <text evidence="6">Belongs to the ABC-4 integral membrane protein family.</text>
</comment>
<evidence type="ECO:0000256" key="6">
    <source>
        <dbReference type="ARBA" id="ARBA00038076"/>
    </source>
</evidence>
<dbReference type="EMBL" id="JALAXI010000015">
    <property type="protein sequence ID" value="MCY9281761.1"/>
    <property type="molecule type" value="Genomic_DNA"/>
</dbReference>
<feature type="transmembrane region" description="Helical" evidence="7">
    <location>
        <begin position="293"/>
        <end position="324"/>
    </location>
</feature>
<comment type="subcellular location">
    <subcellularLocation>
        <location evidence="1">Cell membrane</location>
        <topology evidence="1">Multi-pass membrane protein</topology>
    </subcellularLocation>
</comment>
<feature type="domain" description="ABC3 transporter permease C-terminal" evidence="8">
    <location>
        <begin position="253"/>
        <end position="372"/>
    </location>
</feature>
<dbReference type="InterPro" id="IPR050250">
    <property type="entry name" value="Macrolide_Exporter_MacB"/>
</dbReference>
<dbReference type="Proteomes" id="UP001066455">
    <property type="component" value="Unassembled WGS sequence"/>
</dbReference>
<dbReference type="InterPro" id="IPR025857">
    <property type="entry name" value="MacB_PCD"/>
</dbReference>
<feature type="transmembrane region" description="Helical" evidence="7">
    <location>
        <begin position="419"/>
        <end position="452"/>
    </location>
</feature>
<dbReference type="Pfam" id="PF02687">
    <property type="entry name" value="FtsX"/>
    <property type="match status" value="2"/>
</dbReference>
<feature type="transmembrane region" description="Helical" evidence="7">
    <location>
        <begin position="344"/>
        <end position="368"/>
    </location>
</feature>
<sequence>MNLTAQLAWRFLKARRARSIFAVIGISLGVMLLIISQIMMTTLEQSNEKTVLEKYGDFDLVSGYNGSTKKLSAKDLQTIEGFPDVDQITPMLFPYASKDMPAAVASQPVYIGFKHHQLAMEHPLVSIGKGGFPRAQEVVIPARYAKAKGLDVDSEISFPFPPGDNVKVRVSGILNESEQLNNIVIFDYDWLATQTHNENKATAVMVKLNQSADKQKVIEDLKDHFEDISIDQRKAMTTEKEQLGGLKPIVNGLSITVLLGSLLIVVSTLQMSVQERQKELATLRLLGGKPAQLFYMVIWEAFLIGTMAALVGTVTGTVLCYALSNIAEQFIGYSIQSISIPAKSIIISFFGSILLTVLATTIPALSTSRLSPIAAYSQKISKSKAESKGTIIGLSMILLLLAAMTFAVHKSVGSGSFSILLGVSFVLIMFVMTPTVLRIIVTALTFLLRPFYQMESMIAGRNALKRMRRSQQIARVLTLAVIVGFVGYMILQAVVSQTEKTISKQYPLDYVIQATEASYEPGFSSSIIKQIDHMNGVETIPVQTSILTHTLDLDIKKVDSNWNGQFMTVNGKKEILTSVGGLDLEKVRNTAPFEIVKGRIDHLKDDEAVITKQFSEDIGFRVGDTVTLEPDELSEVSGKKPFTLRIVGVVDEVPILPDEDLRFFTNETTLKGLFHLQKTEQIFFNIKDQSEKGHIKAKIEKLMENPQYQDAILYDRKEEMDKFYQQYKQRIVLLGSSVLIITLIALVGLMNSMASNLRESKKEFAMMRAIGGKAWQIVRLALYEGIVISLAGCIMGLISSVILGYNLLSALDVKNLEIPYVIIFIILLISPLLGILSALPSALWLSKSNLVRSVFED</sequence>
<keyword evidence="2" id="KW-1003">Cell membrane</keyword>
<gene>
    <name evidence="10" type="ORF">MOE73_16985</name>
</gene>
<organism evidence="10 11">
    <name type="scientific">Bacillus haynesii</name>
    <dbReference type="NCBI Taxonomy" id="1925021"/>
    <lineage>
        <taxon>Bacteria</taxon>
        <taxon>Bacillati</taxon>
        <taxon>Bacillota</taxon>
        <taxon>Bacilli</taxon>
        <taxon>Bacillales</taxon>
        <taxon>Bacillaceae</taxon>
        <taxon>Bacillus</taxon>
    </lineage>
</organism>
<keyword evidence="5 7" id="KW-0472">Membrane</keyword>
<keyword evidence="4 7" id="KW-1133">Transmembrane helix</keyword>
<feature type="domain" description="MacB-like periplasmic core" evidence="9">
    <location>
        <begin position="478"/>
        <end position="701"/>
    </location>
</feature>
<name>A0AA90F3S3_9BACI</name>
<reference evidence="10" key="1">
    <citation type="submission" date="2022-02" db="EMBL/GenBank/DDBJ databases">
        <title>Crop Bioprotection Bacillus Genome Sequencing.</title>
        <authorList>
            <person name="Dunlap C."/>
        </authorList>
    </citation>
    <scope>NUCLEOTIDE SEQUENCE</scope>
    <source>
        <strain evidence="10">T20C14</strain>
    </source>
</reference>
<feature type="transmembrane region" description="Helical" evidence="7">
    <location>
        <begin position="820"/>
        <end position="845"/>
    </location>
</feature>
<proteinExistence type="inferred from homology"/>
<evidence type="ECO:0000256" key="5">
    <source>
        <dbReference type="ARBA" id="ARBA00023136"/>
    </source>
</evidence>
<dbReference type="PANTHER" id="PTHR30572:SF4">
    <property type="entry name" value="ABC TRANSPORTER PERMEASE YTRF"/>
    <property type="match status" value="1"/>
</dbReference>
<evidence type="ECO:0000256" key="3">
    <source>
        <dbReference type="ARBA" id="ARBA00022692"/>
    </source>
</evidence>
<keyword evidence="3 7" id="KW-0812">Transmembrane</keyword>
<dbReference type="Pfam" id="PF12704">
    <property type="entry name" value="MacB_PCD"/>
    <property type="match status" value="2"/>
</dbReference>
<dbReference type="InterPro" id="IPR003838">
    <property type="entry name" value="ABC3_permease_C"/>
</dbReference>
<evidence type="ECO:0000256" key="2">
    <source>
        <dbReference type="ARBA" id="ARBA00022475"/>
    </source>
</evidence>
<dbReference type="RefSeq" id="WP_268295625.1">
    <property type="nucleotide sequence ID" value="NZ_JALAJZ010000004.1"/>
</dbReference>
<feature type="domain" description="MacB-like periplasmic core" evidence="9">
    <location>
        <begin position="19"/>
        <end position="223"/>
    </location>
</feature>
<feature type="transmembrane region" description="Helical" evidence="7">
    <location>
        <begin position="731"/>
        <end position="757"/>
    </location>
</feature>
<evidence type="ECO:0000256" key="1">
    <source>
        <dbReference type="ARBA" id="ARBA00004651"/>
    </source>
</evidence>
<feature type="domain" description="ABC3 transporter permease C-terminal" evidence="8">
    <location>
        <begin position="738"/>
        <end position="848"/>
    </location>
</feature>
<dbReference type="GO" id="GO:0005886">
    <property type="term" value="C:plasma membrane"/>
    <property type="evidence" value="ECO:0007669"/>
    <property type="project" value="UniProtKB-SubCell"/>
</dbReference>
<evidence type="ECO:0000313" key="10">
    <source>
        <dbReference type="EMBL" id="MCY9281761.1"/>
    </source>
</evidence>
<dbReference type="AlphaFoldDB" id="A0AA90F3S3"/>
<feature type="transmembrane region" description="Helical" evidence="7">
    <location>
        <begin position="473"/>
        <end position="495"/>
    </location>
</feature>
<evidence type="ECO:0000259" key="8">
    <source>
        <dbReference type="Pfam" id="PF02687"/>
    </source>
</evidence>
<evidence type="ECO:0000313" key="11">
    <source>
        <dbReference type="Proteomes" id="UP001066455"/>
    </source>
</evidence>
<feature type="transmembrane region" description="Helical" evidence="7">
    <location>
        <begin position="777"/>
        <end position="808"/>
    </location>
</feature>
<comment type="caution">
    <text evidence="10">The sequence shown here is derived from an EMBL/GenBank/DDBJ whole genome shotgun (WGS) entry which is preliminary data.</text>
</comment>
<evidence type="ECO:0000259" key="9">
    <source>
        <dbReference type="Pfam" id="PF12704"/>
    </source>
</evidence>
<accession>A0AA90F3S3</accession>
<protein>
    <submittedName>
        <fullName evidence="10">FtsX-like permease family protein</fullName>
    </submittedName>
</protein>
<feature type="transmembrane region" description="Helical" evidence="7">
    <location>
        <begin position="389"/>
        <end position="407"/>
    </location>
</feature>
<evidence type="ECO:0000256" key="4">
    <source>
        <dbReference type="ARBA" id="ARBA00022989"/>
    </source>
</evidence>
<feature type="transmembrane region" description="Helical" evidence="7">
    <location>
        <begin position="20"/>
        <end position="40"/>
    </location>
</feature>